<dbReference type="Proteomes" id="UP000059680">
    <property type="component" value="Chromosome 3"/>
</dbReference>
<dbReference type="AlphaFoldDB" id="A0A0P0VYP1"/>
<evidence type="ECO:0000313" key="2">
    <source>
        <dbReference type="EMBL" id="BAS84715.1"/>
    </source>
</evidence>
<dbReference type="EMBL" id="AP014959">
    <property type="protein sequence ID" value="BAS84715.1"/>
    <property type="molecule type" value="Genomic_DNA"/>
</dbReference>
<name>A0A0P0VYP1_ORYSJ</name>
<reference evidence="2 3" key="2">
    <citation type="journal article" date="2013" name="Plant Cell Physiol.">
        <title>Rice Annotation Project Database (RAP-DB): an integrative and interactive database for rice genomics.</title>
        <authorList>
            <person name="Sakai H."/>
            <person name="Lee S.S."/>
            <person name="Tanaka T."/>
            <person name="Numa H."/>
            <person name="Kim J."/>
            <person name="Kawahara Y."/>
            <person name="Wakimoto H."/>
            <person name="Yang C.C."/>
            <person name="Iwamoto M."/>
            <person name="Abe T."/>
            <person name="Yamada Y."/>
            <person name="Muto A."/>
            <person name="Inokuchi H."/>
            <person name="Ikemura T."/>
            <person name="Matsumoto T."/>
            <person name="Sasaki T."/>
            <person name="Itoh T."/>
        </authorList>
    </citation>
    <scope>NUCLEOTIDE SEQUENCE [LARGE SCALE GENOMIC DNA]</scope>
    <source>
        <strain evidence="3">cv. Nipponbare</strain>
    </source>
</reference>
<proteinExistence type="predicted"/>
<dbReference type="InParanoid" id="A0A0P0VYP1"/>
<evidence type="ECO:0000313" key="3">
    <source>
        <dbReference type="Proteomes" id="UP000059680"/>
    </source>
</evidence>
<protein>
    <submittedName>
        <fullName evidence="2">Os03g0417866 protein</fullName>
    </submittedName>
</protein>
<accession>A0A0P0VYP1</accession>
<sequence length="73" mass="8220">MSGPPTLPSPGRGFQRFSSPLDPEAGEIVGIRSGRGQEMEEEEEDPSSIFIEEGRRRRSMKRRRILPPSHDLS</sequence>
<feature type="region of interest" description="Disordered" evidence="1">
    <location>
        <begin position="1"/>
        <end position="73"/>
    </location>
</feature>
<reference evidence="2 3" key="3">
    <citation type="journal article" date="2013" name="Rice">
        <title>Improvement of the Oryza sativa Nipponbare reference genome using next generation sequence and optical map data.</title>
        <authorList>
            <person name="Kawahara Y."/>
            <person name="de la Bastide M."/>
            <person name="Hamilton J.P."/>
            <person name="Kanamori H."/>
            <person name="McCombie W.R."/>
            <person name="Ouyang S."/>
            <person name="Schwartz D.C."/>
            <person name="Tanaka T."/>
            <person name="Wu J."/>
            <person name="Zhou S."/>
            <person name="Childs K.L."/>
            <person name="Davidson R.M."/>
            <person name="Lin H."/>
            <person name="Quesada-Ocampo L."/>
            <person name="Vaillancourt B."/>
            <person name="Sakai H."/>
            <person name="Lee S.S."/>
            <person name="Kim J."/>
            <person name="Numa H."/>
            <person name="Itoh T."/>
            <person name="Buell C.R."/>
            <person name="Matsumoto T."/>
        </authorList>
    </citation>
    <scope>NUCLEOTIDE SEQUENCE [LARGE SCALE GENOMIC DNA]</scope>
    <source>
        <strain evidence="3">cv. Nipponbare</strain>
    </source>
</reference>
<keyword evidence="3" id="KW-1185">Reference proteome</keyword>
<dbReference type="PaxDb" id="39947-A0A0P0VYP1"/>
<evidence type="ECO:0000256" key="1">
    <source>
        <dbReference type="SAM" id="MobiDB-lite"/>
    </source>
</evidence>
<feature type="compositionally biased region" description="Basic residues" evidence="1">
    <location>
        <begin position="56"/>
        <end position="65"/>
    </location>
</feature>
<gene>
    <name evidence="2" type="ordered locus">Os03g0417866</name>
    <name evidence="2" type="ORF">OSNPB_030417866</name>
</gene>
<reference evidence="3" key="1">
    <citation type="journal article" date="2005" name="Nature">
        <title>The map-based sequence of the rice genome.</title>
        <authorList>
            <consortium name="International rice genome sequencing project (IRGSP)"/>
            <person name="Matsumoto T."/>
            <person name="Wu J."/>
            <person name="Kanamori H."/>
            <person name="Katayose Y."/>
            <person name="Fujisawa M."/>
            <person name="Namiki N."/>
            <person name="Mizuno H."/>
            <person name="Yamamoto K."/>
            <person name="Antonio B.A."/>
            <person name="Baba T."/>
            <person name="Sakata K."/>
            <person name="Nagamura Y."/>
            <person name="Aoki H."/>
            <person name="Arikawa K."/>
            <person name="Arita K."/>
            <person name="Bito T."/>
            <person name="Chiden Y."/>
            <person name="Fujitsuka N."/>
            <person name="Fukunaka R."/>
            <person name="Hamada M."/>
            <person name="Harada C."/>
            <person name="Hayashi A."/>
            <person name="Hijishita S."/>
            <person name="Honda M."/>
            <person name="Hosokawa S."/>
            <person name="Ichikawa Y."/>
            <person name="Idonuma A."/>
            <person name="Iijima M."/>
            <person name="Ikeda M."/>
            <person name="Ikeno M."/>
            <person name="Ito K."/>
            <person name="Ito S."/>
            <person name="Ito T."/>
            <person name="Ito Y."/>
            <person name="Ito Y."/>
            <person name="Iwabuchi A."/>
            <person name="Kamiya K."/>
            <person name="Karasawa W."/>
            <person name="Kurita K."/>
            <person name="Katagiri S."/>
            <person name="Kikuta A."/>
            <person name="Kobayashi H."/>
            <person name="Kobayashi N."/>
            <person name="Machita K."/>
            <person name="Maehara T."/>
            <person name="Masukawa M."/>
            <person name="Mizubayashi T."/>
            <person name="Mukai Y."/>
            <person name="Nagasaki H."/>
            <person name="Nagata Y."/>
            <person name="Naito S."/>
            <person name="Nakashima M."/>
            <person name="Nakama Y."/>
            <person name="Nakamichi Y."/>
            <person name="Nakamura M."/>
            <person name="Meguro A."/>
            <person name="Negishi M."/>
            <person name="Ohta I."/>
            <person name="Ohta T."/>
            <person name="Okamoto M."/>
            <person name="Ono N."/>
            <person name="Saji S."/>
            <person name="Sakaguchi M."/>
            <person name="Sakai K."/>
            <person name="Shibata M."/>
            <person name="Shimokawa T."/>
            <person name="Song J."/>
            <person name="Takazaki Y."/>
            <person name="Terasawa K."/>
            <person name="Tsugane M."/>
            <person name="Tsuji K."/>
            <person name="Ueda S."/>
            <person name="Waki K."/>
            <person name="Yamagata H."/>
            <person name="Yamamoto M."/>
            <person name="Yamamoto S."/>
            <person name="Yamane H."/>
            <person name="Yoshiki S."/>
            <person name="Yoshihara R."/>
            <person name="Yukawa K."/>
            <person name="Zhong H."/>
            <person name="Yano M."/>
            <person name="Yuan Q."/>
            <person name="Ouyang S."/>
            <person name="Liu J."/>
            <person name="Jones K.M."/>
            <person name="Gansberger K."/>
            <person name="Moffat K."/>
            <person name="Hill J."/>
            <person name="Bera J."/>
            <person name="Fadrosh D."/>
            <person name="Jin S."/>
            <person name="Johri S."/>
            <person name="Kim M."/>
            <person name="Overton L."/>
            <person name="Reardon M."/>
            <person name="Tsitrin T."/>
            <person name="Vuong H."/>
            <person name="Weaver B."/>
            <person name="Ciecko A."/>
            <person name="Tallon L."/>
            <person name="Jackson J."/>
            <person name="Pai G."/>
            <person name="Aken S.V."/>
            <person name="Utterback T."/>
            <person name="Reidmuller S."/>
            <person name="Feldblyum T."/>
            <person name="Hsiao J."/>
            <person name="Zismann V."/>
            <person name="Iobst S."/>
            <person name="de Vazeille A.R."/>
            <person name="Buell C.R."/>
            <person name="Ying K."/>
            <person name="Li Y."/>
            <person name="Lu T."/>
            <person name="Huang Y."/>
            <person name="Zhao Q."/>
            <person name="Feng Q."/>
            <person name="Zhang L."/>
            <person name="Zhu J."/>
            <person name="Weng Q."/>
            <person name="Mu J."/>
            <person name="Lu Y."/>
            <person name="Fan D."/>
            <person name="Liu Y."/>
            <person name="Guan J."/>
            <person name="Zhang Y."/>
            <person name="Yu S."/>
            <person name="Liu X."/>
            <person name="Zhang Y."/>
            <person name="Hong G."/>
            <person name="Han B."/>
            <person name="Choisne N."/>
            <person name="Demange N."/>
            <person name="Orjeda G."/>
            <person name="Samain S."/>
            <person name="Cattolico L."/>
            <person name="Pelletier E."/>
            <person name="Couloux A."/>
            <person name="Segurens B."/>
            <person name="Wincker P."/>
            <person name="D'Hont A."/>
            <person name="Scarpelli C."/>
            <person name="Weissenbach J."/>
            <person name="Salanoubat M."/>
            <person name="Quetier F."/>
            <person name="Yu Y."/>
            <person name="Kim H.R."/>
            <person name="Rambo T."/>
            <person name="Currie J."/>
            <person name="Collura K."/>
            <person name="Luo M."/>
            <person name="Yang T."/>
            <person name="Ammiraju J.S.S."/>
            <person name="Engler F."/>
            <person name="Soderlund C."/>
            <person name="Wing R.A."/>
            <person name="Palmer L.E."/>
            <person name="de la Bastide M."/>
            <person name="Spiegel L."/>
            <person name="Nascimento L."/>
            <person name="Zutavern T."/>
            <person name="O'Shaughnessy A."/>
            <person name="Dike S."/>
            <person name="Dedhia N."/>
            <person name="Preston R."/>
            <person name="Balija V."/>
            <person name="McCombie W.R."/>
            <person name="Chow T."/>
            <person name="Chen H."/>
            <person name="Chung M."/>
            <person name="Chen C."/>
            <person name="Shaw J."/>
            <person name="Wu H."/>
            <person name="Hsiao K."/>
            <person name="Chao Y."/>
            <person name="Chu M."/>
            <person name="Cheng C."/>
            <person name="Hour A."/>
            <person name="Lee P."/>
            <person name="Lin S."/>
            <person name="Lin Y."/>
            <person name="Liou J."/>
            <person name="Liu S."/>
            <person name="Hsing Y."/>
            <person name="Raghuvanshi S."/>
            <person name="Mohanty A."/>
            <person name="Bharti A.K."/>
            <person name="Gaur A."/>
            <person name="Gupta V."/>
            <person name="Kumar D."/>
            <person name="Ravi V."/>
            <person name="Vij S."/>
            <person name="Kapur A."/>
            <person name="Khurana P."/>
            <person name="Khurana P."/>
            <person name="Khurana J.P."/>
            <person name="Tyagi A.K."/>
            <person name="Gaikwad K."/>
            <person name="Singh A."/>
            <person name="Dalal V."/>
            <person name="Srivastava S."/>
            <person name="Dixit A."/>
            <person name="Pal A.K."/>
            <person name="Ghazi I.A."/>
            <person name="Yadav M."/>
            <person name="Pandit A."/>
            <person name="Bhargava A."/>
            <person name="Sureshbabu K."/>
            <person name="Batra K."/>
            <person name="Sharma T.R."/>
            <person name="Mohapatra T."/>
            <person name="Singh N.K."/>
            <person name="Messing J."/>
            <person name="Nelson A.B."/>
            <person name="Fuks G."/>
            <person name="Kavchok S."/>
            <person name="Keizer G."/>
            <person name="Linton E."/>
            <person name="Llaca V."/>
            <person name="Song R."/>
            <person name="Tanyolac B."/>
            <person name="Young S."/>
            <person name="Ho-Il K."/>
            <person name="Hahn J.H."/>
            <person name="Sangsakoo G."/>
            <person name="Vanavichit A."/>
            <person name="de Mattos Luiz.A.T."/>
            <person name="Zimmer P.D."/>
            <person name="Malone G."/>
            <person name="Dellagostin O."/>
            <person name="de Oliveira A.C."/>
            <person name="Bevan M."/>
            <person name="Bancroft I."/>
            <person name="Minx P."/>
            <person name="Cordum H."/>
            <person name="Wilson R."/>
            <person name="Cheng Z."/>
            <person name="Jin W."/>
            <person name="Jiang J."/>
            <person name="Leong S.A."/>
            <person name="Iwama H."/>
            <person name="Gojobori T."/>
            <person name="Itoh T."/>
            <person name="Niimura Y."/>
            <person name="Fujii Y."/>
            <person name="Habara T."/>
            <person name="Sakai H."/>
            <person name="Sato Y."/>
            <person name="Wilson G."/>
            <person name="Kumar K."/>
            <person name="McCouch S."/>
            <person name="Juretic N."/>
            <person name="Hoen D."/>
            <person name="Wright S."/>
            <person name="Bruskiewich R."/>
            <person name="Bureau T."/>
            <person name="Miyao A."/>
            <person name="Hirochika H."/>
            <person name="Nishikawa T."/>
            <person name="Kadowaki K."/>
            <person name="Sugiura M."/>
            <person name="Burr B."/>
            <person name="Sasaki T."/>
        </authorList>
    </citation>
    <scope>NUCLEOTIDE SEQUENCE [LARGE SCALE GENOMIC DNA]</scope>
    <source>
        <strain evidence="3">cv. Nipponbare</strain>
    </source>
</reference>
<organism evidence="2 3">
    <name type="scientific">Oryza sativa subsp. japonica</name>
    <name type="common">Rice</name>
    <dbReference type="NCBI Taxonomy" id="39947"/>
    <lineage>
        <taxon>Eukaryota</taxon>
        <taxon>Viridiplantae</taxon>
        <taxon>Streptophyta</taxon>
        <taxon>Embryophyta</taxon>
        <taxon>Tracheophyta</taxon>
        <taxon>Spermatophyta</taxon>
        <taxon>Magnoliopsida</taxon>
        <taxon>Liliopsida</taxon>
        <taxon>Poales</taxon>
        <taxon>Poaceae</taxon>
        <taxon>BOP clade</taxon>
        <taxon>Oryzoideae</taxon>
        <taxon>Oryzeae</taxon>
        <taxon>Oryzinae</taxon>
        <taxon>Oryza</taxon>
        <taxon>Oryza sativa</taxon>
    </lineage>
</organism>